<dbReference type="InterPro" id="IPR000634">
    <property type="entry name" value="Ser/Thr_deHydtase_PyrdxlP-BS"/>
</dbReference>
<keyword evidence="3" id="KW-0663">Pyridoxal phosphate</keyword>
<dbReference type="PROSITE" id="PS00165">
    <property type="entry name" value="DEHYDRATASE_SER_THR"/>
    <property type="match status" value="1"/>
</dbReference>
<comment type="caution">
    <text evidence="6">The sequence shown here is derived from an EMBL/GenBank/DDBJ whole genome shotgun (WGS) entry which is preliminary data.</text>
</comment>
<feature type="domain" description="Tryptophan synthase beta chain-like PALP" evidence="5">
    <location>
        <begin position="25"/>
        <end position="315"/>
    </location>
</feature>
<organism evidence="6 7">
    <name type="scientific">Sandaracinomonas limnophila</name>
    <dbReference type="NCBI Taxonomy" id="1862386"/>
    <lineage>
        <taxon>Bacteria</taxon>
        <taxon>Pseudomonadati</taxon>
        <taxon>Bacteroidota</taxon>
        <taxon>Cytophagia</taxon>
        <taxon>Cytophagales</taxon>
        <taxon>Flectobacillaceae</taxon>
        <taxon>Sandaracinomonas</taxon>
    </lineage>
</organism>
<dbReference type="Pfam" id="PF00291">
    <property type="entry name" value="PALP"/>
    <property type="match status" value="1"/>
</dbReference>
<dbReference type="Gene3D" id="3.40.50.1100">
    <property type="match status" value="2"/>
</dbReference>
<dbReference type="PANTHER" id="PTHR48078">
    <property type="entry name" value="THREONINE DEHYDRATASE, MITOCHONDRIAL-RELATED"/>
    <property type="match status" value="1"/>
</dbReference>
<sequence>MEFSRFTEVPNLHQLKQAQEQLEGVVYQTPLEYSHSLSERFGASIYLKREDLQKVRSYKLRGAYHKIVNLPTDLKAIGVVAASAGNHAQGVAYACASLKIKGTIFMPKTTPLQKIEAVRFFAKDYARIKLVGDTYDDAYKASLDFAIKHQAVFIHPFDDYDVIAGQASVGLELLNQMQQMPDFIISPFGGGGLSAGLGLVKKYLAPSIQLIAVEPEGAPSLSESLEANKVLELSVIDRFVDGASVKRIGDKTFEISKSQVNQVLKISVKSLCRTMLDLYQKEGILAEPAGALSVAALEELTSEIKGKQVVCIISGGNFDPKRFPEIGKLANLP</sequence>
<protein>
    <submittedName>
        <fullName evidence="6">Threonine dehydratase</fullName>
        <ecNumber evidence="6">4.3.1.19</ecNumber>
    </submittedName>
</protein>
<keyword evidence="7" id="KW-1185">Reference proteome</keyword>
<gene>
    <name evidence="6" type="primary">ilvA</name>
    <name evidence="6" type="ORF">EOJ36_07490</name>
</gene>
<evidence type="ECO:0000256" key="2">
    <source>
        <dbReference type="ARBA" id="ARBA00010869"/>
    </source>
</evidence>
<accession>A0A437PRF3</accession>
<dbReference type="OrthoDB" id="9811476at2"/>
<dbReference type="FunFam" id="3.40.50.1100:FF:000005">
    <property type="entry name" value="Threonine dehydratase catabolic"/>
    <property type="match status" value="1"/>
</dbReference>
<dbReference type="CDD" id="cd01562">
    <property type="entry name" value="Thr-dehyd"/>
    <property type="match status" value="1"/>
</dbReference>
<dbReference type="GO" id="GO:0006565">
    <property type="term" value="P:L-serine catabolic process"/>
    <property type="evidence" value="ECO:0007669"/>
    <property type="project" value="TreeGrafter"/>
</dbReference>
<evidence type="ECO:0000256" key="1">
    <source>
        <dbReference type="ARBA" id="ARBA00001933"/>
    </source>
</evidence>
<dbReference type="RefSeq" id="WP_127803938.1">
    <property type="nucleotide sequence ID" value="NZ_SACY01000003.1"/>
</dbReference>
<dbReference type="InterPro" id="IPR001926">
    <property type="entry name" value="TrpB-like_PALP"/>
</dbReference>
<keyword evidence="4 6" id="KW-0456">Lyase</keyword>
<dbReference type="InterPro" id="IPR036052">
    <property type="entry name" value="TrpB-like_PALP_sf"/>
</dbReference>
<dbReference type="SUPFAM" id="SSF53686">
    <property type="entry name" value="Tryptophan synthase beta subunit-like PLP-dependent enzymes"/>
    <property type="match status" value="1"/>
</dbReference>
<comment type="cofactor">
    <cofactor evidence="1">
        <name>pyridoxal 5'-phosphate</name>
        <dbReference type="ChEBI" id="CHEBI:597326"/>
    </cofactor>
</comment>
<dbReference type="GO" id="GO:0009097">
    <property type="term" value="P:isoleucine biosynthetic process"/>
    <property type="evidence" value="ECO:0007669"/>
    <property type="project" value="TreeGrafter"/>
</dbReference>
<dbReference type="Proteomes" id="UP000282832">
    <property type="component" value="Unassembled WGS sequence"/>
</dbReference>
<dbReference type="InterPro" id="IPR050147">
    <property type="entry name" value="Ser/Thr_Dehydratase"/>
</dbReference>
<dbReference type="AlphaFoldDB" id="A0A437PRF3"/>
<name>A0A437PRF3_9BACT</name>
<reference evidence="6 7" key="1">
    <citation type="submission" date="2019-01" db="EMBL/GenBank/DDBJ databases">
        <authorList>
            <person name="Chen W.-M."/>
        </authorList>
    </citation>
    <scope>NUCLEOTIDE SEQUENCE [LARGE SCALE GENOMIC DNA]</scope>
    <source>
        <strain evidence="6 7">FSY-15</strain>
    </source>
</reference>
<dbReference type="EC" id="4.3.1.19" evidence="6"/>
<dbReference type="NCBIfam" id="NF006390">
    <property type="entry name" value="PRK08639.1"/>
    <property type="match status" value="1"/>
</dbReference>
<evidence type="ECO:0000313" key="6">
    <source>
        <dbReference type="EMBL" id="RVU24843.1"/>
    </source>
</evidence>
<dbReference type="GO" id="GO:0004794">
    <property type="term" value="F:threonine deaminase activity"/>
    <property type="evidence" value="ECO:0007669"/>
    <property type="project" value="UniProtKB-EC"/>
</dbReference>
<dbReference type="GO" id="GO:0030170">
    <property type="term" value="F:pyridoxal phosphate binding"/>
    <property type="evidence" value="ECO:0007669"/>
    <property type="project" value="InterPro"/>
</dbReference>
<dbReference type="PANTHER" id="PTHR48078:SF11">
    <property type="entry name" value="THREONINE DEHYDRATASE, MITOCHONDRIAL"/>
    <property type="match status" value="1"/>
</dbReference>
<evidence type="ECO:0000259" key="5">
    <source>
        <dbReference type="Pfam" id="PF00291"/>
    </source>
</evidence>
<proteinExistence type="inferred from homology"/>
<dbReference type="GO" id="GO:0003941">
    <property type="term" value="F:L-serine ammonia-lyase activity"/>
    <property type="evidence" value="ECO:0007669"/>
    <property type="project" value="TreeGrafter"/>
</dbReference>
<evidence type="ECO:0000256" key="4">
    <source>
        <dbReference type="ARBA" id="ARBA00023239"/>
    </source>
</evidence>
<comment type="similarity">
    <text evidence="2">Belongs to the serine/threonine dehydratase family.</text>
</comment>
<evidence type="ECO:0000313" key="7">
    <source>
        <dbReference type="Proteomes" id="UP000282832"/>
    </source>
</evidence>
<dbReference type="GO" id="GO:0006567">
    <property type="term" value="P:L-threonine catabolic process"/>
    <property type="evidence" value="ECO:0007669"/>
    <property type="project" value="TreeGrafter"/>
</dbReference>
<evidence type="ECO:0000256" key="3">
    <source>
        <dbReference type="ARBA" id="ARBA00022898"/>
    </source>
</evidence>
<dbReference type="EMBL" id="SACY01000003">
    <property type="protein sequence ID" value="RVU24843.1"/>
    <property type="molecule type" value="Genomic_DNA"/>
</dbReference>